<evidence type="ECO:0000313" key="2">
    <source>
        <dbReference type="Proteomes" id="UP000814140"/>
    </source>
</evidence>
<reference evidence="1" key="1">
    <citation type="submission" date="2021-03" db="EMBL/GenBank/DDBJ databases">
        <authorList>
            <consortium name="DOE Joint Genome Institute"/>
            <person name="Ahrendt S."/>
            <person name="Looney B.P."/>
            <person name="Miyauchi S."/>
            <person name="Morin E."/>
            <person name="Drula E."/>
            <person name="Courty P.E."/>
            <person name="Chicoki N."/>
            <person name="Fauchery L."/>
            <person name="Kohler A."/>
            <person name="Kuo A."/>
            <person name="Labutti K."/>
            <person name="Pangilinan J."/>
            <person name="Lipzen A."/>
            <person name="Riley R."/>
            <person name="Andreopoulos W."/>
            <person name="He G."/>
            <person name="Johnson J."/>
            <person name="Barry K.W."/>
            <person name="Grigoriev I.V."/>
            <person name="Nagy L."/>
            <person name="Hibbett D."/>
            <person name="Henrissat B."/>
            <person name="Matheny P.B."/>
            <person name="Labbe J."/>
            <person name="Martin F."/>
        </authorList>
    </citation>
    <scope>NUCLEOTIDE SEQUENCE</scope>
    <source>
        <strain evidence="1">HHB10654</strain>
    </source>
</reference>
<reference evidence="1" key="2">
    <citation type="journal article" date="2022" name="New Phytol.">
        <title>Evolutionary transition to the ectomycorrhizal habit in the genomes of a hyperdiverse lineage of mushroom-forming fungi.</title>
        <authorList>
            <person name="Looney B."/>
            <person name="Miyauchi S."/>
            <person name="Morin E."/>
            <person name="Drula E."/>
            <person name="Courty P.E."/>
            <person name="Kohler A."/>
            <person name="Kuo A."/>
            <person name="LaButti K."/>
            <person name="Pangilinan J."/>
            <person name="Lipzen A."/>
            <person name="Riley R."/>
            <person name="Andreopoulos W."/>
            <person name="He G."/>
            <person name="Johnson J."/>
            <person name="Nolan M."/>
            <person name="Tritt A."/>
            <person name="Barry K.W."/>
            <person name="Grigoriev I.V."/>
            <person name="Nagy L.G."/>
            <person name="Hibbett D."/>
            <person name="Henrissat B."/>
            <person name="Matheny P.B."/>
            <person name="Labbe J."/>
            <person name="Martin F.M."/>
        </authorList>
    </citation>
    <scope>NUCLEOTIDE SEQUENCE</scope>
    <source>
        <strain evidence="1">HHB10654</strain>
    </source>
</reference>
<sequence>MPLFGKKHDKSAGQHSATTDAQDVRQDPSTLSGAGATGTNAPMNQGQDFTGTNQDPNNFSNRGAGQQNWNSGGQGANPYTGGQQQQQGAGVQPLDNQAGLAPTNHLQGQGHSHPGTRAAGKVEHAIGTLVGSTALQARGNEKEQEANAFKQQSREIAEAERLEREAMQRRERAVAQGAHPENRQLGGPGHQAAF</sequence>
<gene>
    <name evidence="1" type="ORF">BV25DRAFT_1987980</name>
</gene>
<proteinExistence type="predicted"/>
<keyword evidence="2" id="KW-1185">Reference proteome</keyword>
<organism evidence="1 2">
    <name type="scientific">Artomyces pyxidatus</name>
    <dbReference type="NCBI Taxonomy" id="48021"/>
    <lineage>
        <taxon>Eukaryota</taxon>
        <taxon>Fungi</taxon>
        <taxon>Dikarya</taxon>
        <taxon>Basidiomycota</taxon>
        <taxon>Agaricomycotina</taxon>
        <taxon>Agaricomycetes</taxon>
        <taxon>Russulales</taxon>
        <taxon>Auriscalpiaceae</taxon>
        <taxon>Artomyces</taxon>
    </lineage>
</organism>
<protein>
    <submittedName>
        <fullName evidence="1">Uncharacterized protein</fullName>
    </submittedName>
</protein>
<evidence type="ECO:0000313" key="1">
    <source>
        <dbReference type="EMBL" id="KAI0066889.1"/>
    </source>
</evidence>
<dbReference type="Proteomes" id="UP000814140">
    <property type="component" value="Unassembled WGS sequence"/>
</dbReference>
<accession>A0ACB8TEL7</accession>
<comment type="caution">
    <text evidence="1">The sequence shown here is derived from an EMBL/GenBank/DDBJ whole genome shotgun (WGS) entry which is preliminary data.</text>
</comment>
<dbReference type="EMBL" id="MU277191">
    <property type="protein sequence ID" value="KAI0066889.1"/>
    <property type="molecule type" value="Genomic_DNA"/>
</dbReference>
<name>A0ACB8TEL7_9AGAM</name>